<proteinExistence type="predicted"/>
<gene>
    <name evidence="2" type="ORF">Barrevirus3_12</name>
</gene>
<sequence>MGNSHSTATLESNTVVINQSDINVLNKTVNNITMNLMIDNAKSCGASILQSQDIGVGNLTVGRGTKVDIGQEQTAKMNFTCLQKDNVQVDIINKIADTLKQQLNNSANTDIINKLQANVQAKTQDQWASFPWANASANTDVKEKINTYVKNNTKVSLNNVIENATFATFKNTNVQDCLSKVIQSQKQTFGSITAEDGATLSLKQQQSTDLLAQCIQESNIAQSIMTDVIKFADLNLQIKKDTNVDNSMETVQEAEATKQGFFQGVSGFFTGIFGSYAGIASAICVILALCLCFLLIMLFFFGKSIKSLFSSDTKVAEVGVEGSTIETVPSTSTASLGMELSSPTVEAPSVTGPVVEPVTGPKTL</sequence>
<protein>
    <submittedName>
        <fullName evidence="2">Uncharacterized protein</fullName>
    </submittedName>
</protein>
<evidence type="ECO:0000256" key="1">
    <source>
        <dbReference type="SAM" id="Phobius"/>
    </source>
</evidence>
<keyword evidence="1" id="KW-0812">Transmembrane</keyword>
<keyword evidence="1" id="KW-1133">Transmembrane helix</keyword>
<organism evidence="2">
    <name type="scientific">Barrevirus sp</name>
    <dbReference type="NCBI Taxonomy" id="2487763"/>
    <lineage>
        <taxon>Viruses</taxon>
        <taxon>Varidnaviria</taxon>
        <taxon>Bamfordvirae</taxon>
        <taxon>Nucleocytoviricota</taxon>
        <taxon>Megaviricetes</taxon>
        <taxon>Imitervirales</taxon>
        <taxon>Mimiviridae</taxon>
        <taxon>Klosneuvirinae</taxon>
    </lineage>
</organism>
<name>A0A3G4ZPQ9_9VIRU</name>
<dbReference type="EMBL" id="MK072000">
    <property type="protein sequence ID" value="AYV76892.1"/>
    <property type="molecule type" value="Genomic_DNA"/>
</dbReference>
<evidence type="ECO:0000313" key="2">
    <source>
        <dbReference type="EMBL" id="AYV76892.1"/>
    </source>
</evidence>
<keyword evidence="1" id="KW-0472">Membrane</keyword>
<feature type="transmembrane region" description="Helical" evidence="1">
    <location>
        <begin position="276"/>
        <end position="301"/>
    </location>
</feature>
<reference evidence="2" key="1">
    <citation type="submission" date="2018-10" db="EMBL/GenBank/DDBJ databases">
        <title>Hidden diversity of soil giant viruses.</title>
        <authorList>
            <person name="Schulz F."/>
            <person name="Alteio L."/>
            <person name="Goudeau D."/>
            <person name="Ryan E.M."/>
            <person name="Malmstrom R.R."/>
            <person name="Blanchard J."/>
            <person name="Woyke T."/>
        </authorList>
    </citation>
    <scope>NUCLEOTIDE SEQUENCE</scope>
    <source>
        <strain evidence="2">BAV1</strain>
    </source>
</reference>
<accession>A0A3G4ZPQ9</accession>